<dbReference type="Proteomes" id="UP000016638">
    <property type="component" value="Unassembled WGS sequence"/>
</dbReference>
<evidence type="ECO:0000256" key="4">
    <source>
        <dbReference type="ARBA" id="ARBA00022695"/>
    </source>
</evidence>
<dbReference type="GO" id="GO:0003677">
    <property type="term" value="F:DNA binding"/>
    <property type="evidence" value="ECO:0007669"/>
    <property type="project" value="InterPro"/>
</dbReference>
<dbReference type="PATRIC" id="fig|1125712.3.peg.466"/>
<keyword evidence="10" id="KW-1185">Reference proteome</keyword>
<dbReference type="Gene3D" id="3.40.50.300">
    <property type="entry name" value="P-loop containing nucleotide triphosphate hydrolases"/>
    <property type="match status" value="1"/>
</dbReference>
<evidence type="ECO:0000256" key="1">
    <source>
        <dbReference type="ARBA" id="ARBA00012417"/>
    </source>
</evidence>
<evidence type="ECO:0000256" key="6">
    <source>
        <dbReference type="ARBA" id="ARBA00022932"/>
    </source>
</evidence>
<sequence>MGTQASPYPQALSVLDQQPRVRDFLARALAEGRLSQAYLFLGAPGAGMVEGAFALATCIICPRGGDASCDECIRVAHRTHPDVRYLKPESATGYLVGQVRELIDDVPLAPVRAQAKVYILDEAGLLRGAAANALLKTIEEPPEGTYFVLIARSAASVLPTLVSRCQQVPFRIVAPDAAARAVERASGITGYEARVALSITGAPGRAAEFLASTSRREVRRKVVRTLGELARDDAWDVLCAARDIVDAVHATLDQVRSRQEASRDESADYLSPAALKRVEAANKREISARERSGMMEALAAADSLLRDVLVRIEEIGEPVVNEDVNDPIDRIARSASSEGCLRALEALAQARDDLAHNVTPQLVIETMLLSVKEALACPPSYR</sequence>
<dbReference type="SUPFAM" id="SSF52540">
    <property type="entry name" value="P-loop containing nucleoside triphosphate hydrolases"/>
    <property type="match status" value="1"/>
</dbReference>
<dbReference type="InterPro" id="IPR050238">
    <property type="entry name" value="DNA_Rep/Repair_Clamp_Loader"/>
</dbReference>
<dbReference type="OrthoDB" id="9809531at2"/>
<keyword evidence="6" id="KW-0239">DNA-directed DNA polymerase</keyword>
<dbReference type="eggNOG" id="COG2812">
    <property type="taxonomic scope" value="Bacteria"/>
</dbReference>
<name>U2TAC0_9ACTN</name>
<keyword evidence="4" id="KW-0548">Nucleotidyltransferase</keyword>
<reference evidence="9 10" key="1">
    <citation type="submission" date="2013-08" db="EMBL/GenBank/DDBJ databases">
        <authorList>
            <person name="Durkin A.S."/>
            <person name="Haft D.R."/>
            <person name="McCorrison J."/>
            <person name="Torralba M."/>
            <person name="Gillis M."/>
            <person name="Haft D.H."/>
            <person name="Methe B."/>
            <person name="Sutton G."/>
            <person name="Nelson K.E."/>
        </authorList>
    </citation>
    <scope>NUCLEOTIDE SEQUENCE [LARGE SCALE GENOMIC DNA]</scope>
    <source>
        <strain evidence="9 10">F0195</strain>
    </source>
</reference>
<protein>
    <recommendedName>
        <fullName evidence="2">DNA polymerase III subunit delta'</fullName>
        <ecNumber evidence="1">2.7.7.7</ecNumber>
    </recommendedName>
</protein>
<evidence type="ECO:0000256" key="3">
    <source>
        <dbReference type="ARBA" id="ARBA00022679"/>
    </source>
</evidence>
<keyword evidence="5" id="KW-0235">DNA replication</keyword>
<feature type="domain" description="DNA polymerase III delta subunit C-terminal" evidence="8">
    <location>
        <begin position="303"/>
        <end position="371"/>
    </location>
</feature>
<gene>
    <name evidence="9" type="ORF">HMPREF1316_1431</name>
</gene>
<dbReference type="EC" id="2.7.7.7" evidence="1"/>
<keyword evidence="3" id="KW-0808">Transferase</keyword>
<accession>U2TAC0</accession>
<dbReference type="AlphaFoldDB" id="U2TAC0"/>
<dbReference type="Pfam" id="PF13177">
    <property type="entry name" value="DNA_pol3_delta2"/>
    <property type="match status" value="1"/>
</dbReference>
<proteinExistence type="predicted"/>
<evidence type="ECO:0000256" key="2">
    <source>
        <dbReference type="ARBA" id="ARBA00014363"/>
    </source>
</evidence>
<dbReference type="InterPro" id="IPR027417">
    <property type="entry name" value="P-loop_NTPase"/>
</dbReference>
<evidence type="ECO:0000256" key="5">
    <source>
        <dbReference type="ARBA" id="ARBA00022705"/>
    </source>
</evidence>
<dbReference type="EMBL" id="AWEZ01000017">
    <property type="protein sequence ID" value="ERL09979.1"/>
    <property type="molecule type" value="Genomic_DNA"/>
</dbReference>
<comment type="caution">
    <text evidence="9">The sequence shown here is derived from an EMBL/GenBank/DDBJ whole genome shotgun (WGS) entry which is preliminary data.</text>
</comment>
<dbReference type="GO" id="GO:0006261">
    <property type="term" value="P:DNA-templated DNA replication"/>
    <property type="evidence" value="ECO:0007669"/>
    <property type="project" value="TreeGrafter"/>
</dbReference>
<dbReference type="InterPro" id="IPR015199">
    <property type="entry name" value="DNA_pol_III_delta_C"/>
</dbReference>
<dbReference type="PANTHER" id="PTHR11669">
    <property type="entry name" value="REPLICATION FACTOR C / DNA POLYMERASE III GAMMA-TAU SUBUNIT"/>
    <property type="match status" value="1"/>
</dbReference>
<dbReference type="STRING" id="1125712.HMPREF1316_1431"/>
<evidence type="ECO:0000259" key="8">
    <source>
        <dbReference type="Pfam" id="PF09115"/>
    </source>
</evidence>
<dbReference type="GO" id="GO:0009360">
    <property type="term" value="C:DNA polymerase III complex"/>
    <property type="evidence" value="ECO:0007669"/>
    <property type="project" value="InterPro"/>
</dbReference>
<evidence type="ECO:0000313" key="9">
    <source>
        <dbReference type="EMBL" id="ERL09979.1"/>
    </source>
</evidence>
<dbReference type="PANTHER" id="PTHR11669:SF8">
    <property type="entry name" value="DNA POLYMERASE III SUBUNIT DELTA"/>
    <property type="match status" value="1"/>
</dbReference>
<dbReference type="Pfam" id="PF09115">
    <property type="entry name" value="DNApol3-delta_C"/>
    <property type="match status" value="1"/>
</dbReference>
<dbReference type="GO" id="GO:0003887">
    <property type="term" value="F:DNA-directed DNA polymerase activity"/>
    <property type="evidence" value="ECO:0007669"/>
    <property type="project" value="UniProtKB-KW"/>
</dbReference>
<evidence type="ECO:0000313" key="10">
    <source>
        <dbReference type="Proteomes" id="UP000016638"/>
    </source>
</evidence>
<dbReference type="RefSeq" id="WP_021725272.1">
    <property type="nucleotide sequence ID" value="NZ_AWEZ01000017.1"/>
</dbReference>
<organism evidence="9 10">
    <name type="scientific">Olsenella profusa F0195</name>
    <dbReference type="NCBI Taxonomy" id="1125712"/>
    <lineage>
        <taxon>Bacteria</taxon>
        <taxon>Bacillati</taxon>
        <taxon>Actinomycetota</taxon>
        <taxon>Coriobacteriia</taxon>
        <taxon>Coriobacteriales</taxon>
        <taxon>Atopobiaceae</taxon>
        <taxon>Olsenella</taxon>
    </lineage>
</organism>
<comment type="catalytic activity">
    <reaction evidence="7">
        <text>DNA(n) + a 2'-deoxyribonucleoside 5'-triphosphate = DNA(n+1) + diphosphate</text>
        <dbReference type="Rhea" id="RHEA:22508"/>
        <dbReference type="Rhea" id="RHEA-COMP:17339"/>
        <dbReference type="Rhea" id="RHEA-COMP:17340"/>
        <dbReference type="ChEBI" id="CHEBI:33019"/>
        <dbReference type="ChEBI" id="CHEBI:61560"/>
        <dbReference type="ChEBI" id="CHEBI:173112"/>
        <dbReference type="EC" id="2.7.7.7"/>
    </reaction>
</comment>
<evidence type="ECO:0000256" key="7">
    <source>
        <dbReference type="ARBA" id="ARBA00049244"/>
    </source>
</evidence>